<reference evidence="1 2" key="1">
    <citation type="submission" date="2020-04" db="EMBL/GenBank/DDBJ databases">
        <title>Novel species.</title>
        <authorList>
            <person name="Teo W.F.A."/>
            <person name="Lipun K."/>
            <person name="Srisuk N."/>
            <person name="Duangmal K."/>
        </authorList>
    </citation>
    <scope>NUCLEOTIDE SEQUENCE [LARGE SCALE GENOMIC DNA]</scope>
    <source>
        <strain evidence="1 2">K13G38</strain>
    </source>
</reference>
<accession>A0ABX1JEI7</accession>
<dbReference type="InterPro" id="IPR023346">
    <property type="entry name" value="Lysozyme-like_dom_sf"/>
</dbReference>
<comment type="caution">
    <text evidence="1">The sequence shown here is derived from an EMBL/GenBank/DDBJ whole genome shotgun (WGS) entry which is preliminary data.</text>
</comment>
<keyword evidence="2" id="KW-1185">Reference proteome</keyword>
<evidence type="ECO:0000313" key="2">
    <source>
        <dbReference type="Proteomes" id="UP000715441"/>
    </source>
</evidence>
<evidence type="ECO:0000313" key="1">
    <source>
        <dbReference type="EMBL" id="NKQ56662.1"/>
    </source>
</evidence>
<name>A0ABX1JEI7_9PSEU</name>
<dbReference type="SUPFAM" id="SSF53955">
    <property type="entry name" value="Lysozyme-like"/>
    <property type="match status" value="1"/>
</dbReference>
<dbReference type="EMBL" id="JAAXLS010000025">
    <property type="protein sequence ID" value="NKQ56662.1"/>
    <property type="molecule type" value="Genomic_DNA"/>
</dbReference>
<organism evidence="1 2">
    <name type="scientific">Amycolatopsis acididurans</name>
    <dbReference type="NCBI Taxonomy" id="2724524"/>
    <lineage>
        <taxon>Bacteria</taxon>
        <taxon>Bacillati</taxon>
        <taxon>Actinomycetota</taxon>
        <taxon>Actinomycetes</taxon>
        <taxon>Pseudonocardiales</taxon>
        <taxon>Pseudonocardiaceae</taxon>
        <taxon>Amycolatopsis</taxon>
    </lineage>
</organism>
<sequence>MIAIGLILLLTIGITKPEQDTAATPAPATTAAAPPVEAVAPSPAVAAPEDRVRVSDLAALDAWARELAVATKLPATVLAAYGRAEMWLRGESAACHLSWATLAGIGQFEAAGSGPLPVPPGIWDRWAARATHDGKAPDNRNTDDAAYTVGRYLCSSGADLSTGRGWWEAVLSYTRSTADAQDILNATNTIAASSRAR</sequence>
<dbReference type="Proteomes" id="UP000715441">
    <property type="component" value="Unassembled WGS sequence"/>
</dbReference>
<protein>
    <submittedName>
        <fullName evidence="1">Lytic transglycosylase domain-containing protein</fullName>
    </submittedName>
</protein>
<proteinExistence type="predicted"/>
<gene>
    <name evidence="1" type="ORF">HFP15_27690</name>
</gene>